<dbReference type="HOGENOM" id="CLU_738101_0_0_1"/>
<keyword evidence="4" id="KW-0206">Cytoskeleton</keyword>
<name>S7WA77_SPRLO</name>
<feature type="coiled-coil region" evidence="6">
    <location>
        <begin position="153"/>
        <end position="320"/>
    </location>
</feature>
<evidence type="ECO:0000256" key="3">
    <source>
        <dbReference type="ARBA" id="ARBA00023054"/>
    </source>
</evidence>
<evidence type="ECO:0000259" key="7">
    <source>
        <dbReference type="Pfam" id="PF16531"/>
    </source>
</evidence>
<evidence type="ECO:0000256" key="4">
    <source>
        <dbReference type="ARBA" id="ARBA00023212"/>
    </source>
</evidence>
<dbReference type="Gene3D" id="2.170.210.20">
    <property type="entry name" value="Spindle assembly abnormal protein 6, N-terminal domain"/>
    <property type="match status" value="1"/>
</dbReference>
<dbReference type="OMA" id="DQMSNKP"/>
<dbReference type="VEuPathDB" id="MicrosporidiaDB:SLOPH_1677"/>
<dbReference type="STRING" id="1358809.S7WA77"/>
<dbReference type="InterPro" id="IPR038558">
    <property type="entry name" value="SAS-6_N_sf"/>
</dbReference>
<dbReference type="PANTHER" id="PTHR44281:SF2">
    <property type="entry name" value="SPINDLE ASSEMBLY ABNORMAL PROTEIN 6 HOMOLOG"/>
    <property type="match status" value="1"/>
</dbReference>
<keyword evidence="9" id="KW-1185">Reference proteome</keyword>
<gene>
    <name evidence="8" type="ORF">SLOPH_1677</name>
</gene>
<dbReference type="InParanoid" id="S7WA77"/>
<organism evidence="8 9">
    <name type="scientific">Spraguea lophii (strain 42_110)</name>
    <name type="common">Microsporidian parasite</name>
    <dbReference type="NCBI Taxonomy" id="1358809"/>
    <lineage>
        <taxon>Eukaryota</taxon>
        <taxon>Fungi</taxon>
        <taxon>Fungi incertae sedis</taxon>
        <taxon>Microsporidia</taxon>
        <taxon>Spragueidae</taxon>
        <taxon>Spraguea</taxon>
    </lineage>
</organism>
<keyword evidence="3 6" id="KW-0175">Coiled coil</keyword>
<comment type="subcellular location">
    <subcellularLocation>
        <location evidence="1">Cytoplasm</location>
        <location evidence="1">Cytoskeleton</location>
        <location evidence="1">Microtubule organizing center</location>
        <location evidence="1">Centrosome</location>
    </subcellularLocation>
</comment>
<accession>S7WA77</accession>
<evidence type="ECO:0000313" key="8">
    <source>
        <dbReference type="EMBL" id="EPR79761.1"/>
    </source>
</evidence>
<keyword evidence="5" id="KW-0131">Cell cycle</keyword>
<dbReference type="EMBL" id="ATCN01000124">
    <property type="protein sequence ID" value="EPR79761.1"/>
    <property type="molecule type" value="Genomic_DNA"/>
</dbReference>
<comment type="caution">
    <text evidence="8">The sequence shown here is derived from an EMBL/GenBank/DDBJ whole genome shotgun (WGS) entry which is preliminary data.</text>
</comment>
<dbReference type="OrthoDB" id="49058at2759"/>
<proteinExistence type="predicted"/>
<evidence type="ECO:0000256" key="6">
    <source>
        <dbReference type="SAM" id="Coils"/>
    </source>
</evidence>
<reference evidence="9" key="1">
    <citation type="journal article" date="2013" name="PLoS Genet.">
        <title>The genome of Spraguea lophii and the basis of host-microsporidian interactions.</title>
        <authorList>
            <person name="Campbell S.E."/>
            <person name="Williams T.A."/>
            <person name="Yousuf A."/>
            <person name="Soanes D.M."/>
            <person name="Paszkiewicz K.H."/>
            <person name="Williams B.A.P."/>
        </authorList>
    </citation>
    <scope>NUCLEOTIDE SEQUENCE [LARGE SCALE GENOMIC DNA]</scope>
    <source>
        <strain evidence="9">42_110</strain>
    </source>
</reference>
<dbReference type="PANTHER" id="PTHR44281">
    <property type="entry name" value="SPINDLE ASSEMBLY ABNORMAL PROTEIN 6 HOMOLOG"/>
    <property type="match status" value="1"/>
</dbReference>
<dbReference type="InterPro" id="IPR032396">
    <property type="entry name" value="SAS-6_N"/>
</dbReference>
<evidence type="ECO:0000256" key="2">
    <source>
        <dbReference type="ARBA" id="ARBA00022490"/>
    </source>
</evidence>
<evidence type="ECO:0000256" key="1">
    <source>
        <dbReference type="ARBA" id="ARBA00004300"/>
    </source>
</evidence>
<dbReference type="Pfam" id="PF16531">
    <property type="entry name" value="SAS-6_N"/>
    <property type="match status" value="1"/>
</dbReference>
<feature type="domain" description="Spindle assembly abnormal protein 6 N-terminal" evidence="7">
    <location>
        <begin position="45"/>
        <end position="137"/>
    </location>
</feature>
<dbReference type="Proteomes" id="UP000014978">
    <property type="component" value="Unassembled WGS sequence"/>
</dbReference>
<feature type="non-terminal residue" evidence="8">
    <location>
        <position position="323"/>
    </location>
</feature>
<evidence type="ECO:0000313" key="9">
    <source>
        <dbReference type="Proteomes" id="UP000014978"/>
    </source>
</evidence>
<evidence type="ECO:0000256" key="5">
    <source>
        <dbReference type="ARBA" id="ARBA00023306"/>
    </source>
</evidence>
<sequence>MSFSRLKYFYLSYFVWFIHPYFMSELIFSGRIPITATSTDIPSMMKCDITQSDSLDIRIIDCNDLFNFYCCSISTGDFYMMKSEQGIRVDYDRFIRIVVDMFSSIGKGTLHGVFEDGKFLFVEKNEFRNIVRLELKFDRPEENEYKKYLGDIIRKMEEDNIKFVKENMQLKEQYGNLERDNKKRIKMLEEDYFESKRKIDNLLNMTEELKRNNKDRIKEVEEYKYKIKENDNKMRDLEYEVERYKIKEQKNDNLIERAEEMVKEIEEKKNEIKVANEIIKKLRIEIKEIKNKQDDFSIEREKEKKDIKKIKKENEEFKRNNKI</sequence>
<keyword evidence="2" id="KW-0963">Cytoplasm</keyword>
<protein>
    <recommendedName>
        <fullName evidence="7">Spindle assembly abnormal protein 6 N-terminal domain-containing protein</fullName>
    </recommendedName>
</protein>
<dbReference type="AlphaFoldDB" id="S7WA77"/>